<dbReference type="Pfam" id="PF04525">
    <property type="entry name" value="LOR"/>
    <property type="match status" value="1"/>
</dbReference>
<dbReference type="OrthoDB" id="652307at2"/>
<name>A0A060LVN6_9BACI</name>
<keyword evidence="3" id="KW-1185">Reference proteome</keyword>
<dbReference type="HOGENOM" id="CLU_108507_1_0_9"/>
<sequence length="162" mass="18868">MDFFIKQRVFSFRDQFTVFDRKKKPVYKVDGKFFSIGDQLAITTSEGVPVLQIKQHVFSLMPRYSIANDEKELCVVSKKMSFFRARYEIEPLGWTIEGSLFDHHYAVKDGTTTIMTVEKEWLSWGDTYHLHVGDPRHETISVALMIVLDMVHHQKSKNHSAP</sequence>
<evidence type="ECO:0000256" key="1">
    <source>
        <dbReference type="ARBA" id="ARBA00005437"/>
    </source>
</evidence>
<accession>A0A060LVN6</accession>
<protein>
    <submittedName>
        <fullName evidence="2">Tubby protein</fullName>
    </submittedName>
</protein>
<reference evidence="2 3" key="1">
    <citation type="journal article" date="2014" name="Gene">
        <title>A comparative genomic analysis of the alkalitolerant soil bacterium Bacillus lehensis G1.</title>
        <authorList>
            <person name="Noor Y.M."/>
            <person name="Samsulrizal N.H."/>
            <person name="Jema'on N.A."/>
            <person name="Low K.O."/>
            <person name="Ramli A.N."/>
            <person name="Alias N.I."/>
            <person name="Damis S.I."/>
            <person name="Fuzi S.F."/>
            <person name="Isa M.N."/>
            <person name="Murad A.M."/>
            <person name="Raih M.F."/>
            <person name="Bakar F.D."/>
            <person name="Najimudin N."/>
            <person name="Mahadi N.M."/>
            <person name="Illias R.M."/>
        </authorList>
    </citation>
    <scope>NUCLEOTIDE SEQUENCE [LARGE SCALE GENOMIC DNA]</scope>
    <source>
        <strain evidence="2 3">G1</strain>
    </source>
</reference>
<dbReference type="InterPro" id="IPR025659">
    <property type="entry name" value="Tubby-like_C"/>
</dbReference>
<dbReference type="PATRIC" id="fig|1246626.3.peg.1241"/>
<dbReference type="SUPFAM" id="SSF54518">
    <property type="entry name" value="Tubby C-terminal domain-like"/>
    <property type="match status" value="1"/>
</dbReference>
<evidence type="ECO:0000313" key="2">
    <source>
        <dbReference type="EMBL" id="AIC93840.1"/>
    </source>
</evidence>
<proteinExistence type="inferred from homology"/>
<dbReference type="RefSeq" id="WP_038478423.1">
    <property type="nucleotide sequence ID" value="NZ_CP003923.1"/>
</dbReference>
<dbReference type="STRING" id="1246626.BleG1_1257"/>
<organism evidence="2 3">
    <name type="scientific">Shouchella lehensis G1</name>
    <dbReference type="NCBI Taxonomy" id="1246626"/>
    <lineage>
        <taxon>Bacteria</taxon>
        <taxon>Bacillati</taxon>
        <taxon>Bacillota</taxon>
        <taxon>Bacilli</taxon>
        <taxon>Bacillales</taxon>
        <taxon>Bacillaceae</taxon>
        <taxon>Shouchella</taxon>
    </lineage>
</organism>
<dbReference type="KEGG" id="ble:BleG1_1257"/>
<comment type="similarity">
    <text evidence="1">Belongs to the LOR family.</text>
</comment>
<dbReference type="InterPro" id="IPR007612">
    <property type="entry name" value="LOR"/>
</dbReference>
<dbReference type="EMBL" id="CP003923">
    <property type="protein sequence ID" value="AIC93840.1"/>
    <property type="molecule type" value="Genomic_DNA"/>
</dbReference>
<gene>
    <name evidence="2" type="ORF">BleG1_1257</name>
</gene>
<dbReference type="InterPro" id="IPR038595">
    <property type="entry name" value="LOR_sf"/>
</dbReference>
<dbReference type="eggNOG" id="COG4894">
    <property type="taxonomic scope" value="Bacteria"/>
</dbReference>
<evidence type="ECO:0000313" key="3">
    <source>
        <dbReference type="Proteomes" id="UP000027142"/>
    </source>
</evidence>
<dbReference type="Gene3D" id="2.40.160.200">
    <property type="entry name" value="LURP1-related"/>
    <property type="match status" value="1"/>
</dbReference>
<dbReference type="AlphaFoldDB" id="A0A060LVN6"/>
<dbReference type="Proteomes" id="UP000027142">
    <property type="component" value="Chromosome"/>
</dbReference>